<dbReference type="InterPro" id="IPR003961">
    <property type="entry name" value="FN3_dom"/>
</dbReference>
<reference evidence="3" key="1">
    <citation type="submission" date="2017-11" db="EMBL/GenBank/DDBJ databases">
        <authorList>
            <person name="Lima N.C."/>
            <person name="Parody-Merino A.M."/>
            <person name="Battley P.F."/>
            <person name="Fidler A.E."/>
            <person name="Prosdocimi F."/>
        </authorList>
    </citation>
    <scope>NUCLEOTIDE SEQUENCE [LARGE SCALE GENOMIC DNA]</scope>
</reference>
<accession>A0A2I0TBU3</accession>
<dbReference type="InterPro" id="IPR036116">
    <property type="entry name" value="FN3_sf"/>
</dbReference>
<dbReference type="CDD" id="cd00063">
    <property type="entry name" value="FN3"/>
    <property type="match status" value="2"/>
</dbReference>
<name>A0A2I0TBU3_LIMLA</name>
<dbReference type="CDD" id="cd00064">
    <property type="entry name" value="FU"/>
    <property type="match status" value="1"/>
</dbReference>
<dbReference type="SMART" id="SM00261">
    <property type="entry name" value="FU"/>
    <property type="match status" value="1"/>
</dbReference>
<dbReference type="EMBL" id="KZ513097">
    <property type="protein sequence ID" value="PKU31258.1"/>
    <property type="molecule type" value="Genomic_DNA"/>
</dbReference>
<dbReference type="Gene3D" id="3.80.20.20">
    <property type="entry name" value="Receptor L-domain"/>
    <property type="match status" value="2"/>
</dbReference>
<gene>
    <name evidence="2" type="ORF">llap_18438</name>
</gene>
<evidence type="ECO:0000313" key="3">
    <source>
        <dbReference type="Proteomes" id="UP000233556"/>
    </source>
</evidence>
<dbReference type="OrthoDB" id="5809444at2759"/>
<dbReference type="InterPro" id="IPR006212">
    <property type="entry name" value="Furin_repeat"/>
</dbReference>
<protein>
    <recommendedName>
        <fullName evidence="1">Fibronectin type-III domain-containing protein</fullName>
    </recommendedName>
</protein>
<dbReference type="Gene3D" id="2.60.40.10">
    <property type="entry name" value="Immunoglobulins"/>
    <property type="match status" value="2"/>
</dbReference>
<dbReference type="Pfam" id="PF00757">
    <property type="entry name" value="Furin-like"/>
    <property type="match status" value="1"/>
</dbReference>
<sequence length="523" mass="59497">MLIAEVCSPKKILFPKIGGGSWTVFLTPATEIREGLGGLLLSVTEAIESPRALYSPGDLPRHVTAAVMPWEWVALGTPRTVCPAACKSQGCTSDGQCCHSECLGDCTEPNNPEKCVACRNFYLEGKCVDTCPPGYYRFEGWRCVTFSFCQELHNKCKNARESGCHVIHNNECVHECPSGYIMNSSKNYSFYALDNQNLRQLWDWSKHNLTIARGKLFFHYNPKLCLSEIHKMEEISGTKGRQERNDIALKTNGDQASCENELLKFSSIRTSHDKILLKWEPYWPPDFRDLLGFMLFYKEAPYQNVTEFDGQDACGSNSWTVVDVDPPPRSNEPKAQAQPGWLLRGLKPWTQYAVFVKTLVTFSDERRTYGAKSEIIYVQTNATVPSVPLDPISVSNSSSQIILKWKPPSEPNGNITHYLVYWQQQAEDSELYELDYCLKGLKLPSRTWSPPFESEDPQKYNQSENEDVSGECCSCPKTDSQIQKELEESAFRKTFENYLHNEVFVPRYKISNNISQVVRGRER</sequence>
<reference evidence="3" key="2">
    <citation type="submission" date="2017-12" db="EMBL/GenBank/DDBJ databases">
        <title>Genome sequence of the Bar-tailed Godwit (Limosa lapponica baueri).</title>
        <authorList>
            <person name="Lima N.C.B."/>
            <person name="Parody-Merino A.M."/>
            <person name="Battley P.F."/>
            <person name="Fidler A.E."/>
            <person name="Prosdocimi F."/>
        </authorList>
    </citation>
    <scope>NUCLEOTIDE SEQUENCE [LARGE SCALE GENOMIC DNA]</scope>
</reference>
<evidence type="ECO:0000313" key="2">
    <source>
        <dbReference type="EMBL" id="PKU31258.1"/>
    </source>
</evidence>
<dbReference type="PROSITE" id="PS50853">
    <property type="entry name" value="FN3"/>
    <property type="match status" value="1"/>
</dbReference>
<dbReference type="SUPFAM" id="SSF57184">
    <property type="entry name" value="Growth factor receptor domain"/>
    <property type="match status" value="1"/>
</dbReference>
<dbReference type="FunFam" id="3.80.20.20:FF:000020">
    <property type="entry name" value="Tyrosine-protein kinase receptor"/>
    <property type="match status" value="1"/>
</dbReference>
<dbReference type="SUPFAM" id="SSF49265">
    <property type="entry name" value="Fibronectin type III"/>
    <property type="match status" value="2"/>
</dbReference>
<dbReference type="FunFam" id="2.60.40.10:FF:000087">
    <property type="entry name" value="Tyrosine-protein kinase receptor"/>
    <property type="match status" value="1"/>
</dbReference>
<dbReference type="SUPFAM" id="SSF52058">
    <property type="entry name" value="L domain-like"/>
    <property type="match status" value="1"/>
</dbReference>
<evidence type="ECO:0000259" key="1">
    <source>
        <dbReference type="PROSITE" id="PS50853"/>
    </source>
</evidence>
<dbReference type="AlphaFoldDB" id="A0A2I0TBU3"/>
<dbReference type="GO" id="GO:0004714">
    <property type="term" value="F:transmembrane receptor protein tyrosine kinase activity"/>
    <property type="evidence" value="ECO:0007669"/>
    <property type="project" value="UniProtKB-EC"/>
</dbReference>
<proteinExistence type="predicted"/>
<keyword evidence="3" id="KW-1185">Reference proteome</keyword>
<organism evidence="2 3">
    <name type="scientific">Limosa lapponica baueri</name>
    <dbReference type="NCBI Taxonomy" id="1758121"/>
    <lineage>
        <taxon>Eukaryota</taxon>
        <taxon>Metazoa</taxon>
        <taxon>Chordata</taxon>
        <taxon>Craniata</taxon>
        <taxon>Vertebrata</taxon>
        <taxon>Euteleostomi</taxon>
        <taxon>Archelosauria</taxon>
        <taxon>Archosauria</taxon>
        <taxon>Dinosauria</taxon>
        <taxon>Saurischia</taxon>
        <taxon>Theropoda</taxon>
        <taxon>Coelurosauria</taxon>
        <taxon>Aves</taxon>
        <taxon>Neognathae</taxon>
        <taxon>Neoaves</taxon>
        <taxon>Charadriiformes</taxon>
        <taxon>Scolopacidae</taxon>
        <taxon>Limosa</taxon>
    </lineage>
</organism>
<dbReference type="GO" id="GO:0005524">
    <property type="term" value="F:ATP binding"/>
    <property type="evidence" value="ECO:0007669"/>
    <property type="project" value="UniProtKB-KW"/>
</dbReference>
<feature type="domain" description="Fibronectin type-III" evidence="1">
    <location>
        <begin position="387"/>
        <end position="489"/>
    </location>
</feature>
<dbReference type="InterPro" id="IPR036941">
    <property type="entry name" value="Rcpt_L-dom_sf"/>
</dbReference>
<dbReference type="InterPro" id="IPR013783">
    <property type="entry name" value="Ig-like_fold"/>
</dbReference>
<dbReference type="InterPro" id="IPR006211">
    <property type="entry name" value="Furin-like_Cys-rich_dom"/>
</dbReference>
<dbReference type="GO" id="GO:0016020">
    <property type="term" value="C:membrane"/>
    <property type="evidence" value="ECO:0007669"/>
    <property type="project" value="UniProtKB-SubCell"/>
</dbReference>
<dbReference type="Proteomes" id="UP000233556">
    <property type="component" value="Unassembled WGS sequence"/>
</dbReference>
<dbReference type="InterPro" id="IPR009030">
    <property type="entry name" value="Growth_fac_rcpt_cys_sf"/>
</dbReference>